<dbReference type="RefSeq" id="WP_109759806.1">
    <property type="nucleotide sequence ID" value="NZ_CP034588.1"/>
</dbReference>
<reference evidence="2 3" key="1">
    <citation type="submission" date="2018-05" db="EMBL/GenBank/DDBJ databases">
        <title>Genomic Encyclopedia of Type Strains, Phase IV (KMG-IV): sequencing the most valuable type-strain genomes for metagenomic binning, comparative biology and taxonomic classification.</title>
        <authorList>
            <person name="Goeker M."/>
        </authorList>
    </citation>
    <scope>NUCLEOTIDE SEQUENCE [LARGE SCALE GENOMIC DNA]</scope>
    <source>
        <strain evidence="2 3">DSM 103371</strain>
    </source>
</reference>
<name>A0A316G4B3_9RHOB</name>
<sequence>MTYFRWTIRILFFGMIALLLHYNLPDRDIVRIVNTEVRRVDFGTNGLFWQNSGVGDAVNAENRDVLFIETIRPNGKPRVYRNEDTGWGWPPFFKFDTADLQAQAKNLESTEANPQWVALRHYGWRNNFFSIFPNALSLKPVAGPEVTLIPWFTIVFCTLLALLLITIWRLIRNFRRRRIQPVFNEIDEGAEAARGRFWRLFGRR</sequence>
<dbReference type="InterPro" id="IPR011088">
    <property type="entry name" value="Phage_phiNM3_A0EWY4"/>
</dbReference>
<dbReference type="KEGG" id="salo:EF888_16305"/>
<evidence type="ECO:0000256" key="1">
    <source>
        <dbReference type="SAM" id="Phobius"/>
    </source>
</evidence>
<organism evidence="2 3">
    <name type="scientific">Silicimonas algicola</name>
    <dbReference type="NCBI Taxonomy" id="1826607"/>
    <lineage>
        <taxon>Bacteria</taxon>
        <taxon>Pseudomonadati</taxon>
        <taxon>Pseudomonadota</taxon>
        <taxon>Alphaproteobacteria</taxon>
        <taxon>Rhodobacterales</taxon>
        <taxon>Paracoccaceae</taxon>
    </lineage>
</organism>
<accession>A0A316G4B3</accession>
<dbReference type="Pfam" id="PF07509">
    <property type="entry name" value="DUF1523"/>
    <property type="match status" value="1"/>
</dbReference>
<evidence type="ECO:0000313" key="2">
    <source>
        <dbReference type="EMBL" id="PWK55729.1"/>
    </source>
</evidence>
<proteinExistence type="predicted"/>
<dbReference type="AlphaFoldDB" id="A0A316G4B3"/>
<dbReference type="OrthoDB" id="5354324at2"/>
<feature type="transmembrane region" description="Helical" evidence="1">
    <location>
        <begin position="148"/>
        <end position="171"/>
    </location>
</feature>
<dbReference type="EMBL" id="QGGV01000006">
    <property type="protein sequence ID" value="PWK55729.1"/>
    <property type="molecule type" value="Genomic_DNA"/>
</dbReference>
<evidence type="ECO:0000313" key="3">
    <source>
        <dbReference type="Proteomes" id="UP000245390"/>
    </source>
</evidence>
<dbReference type="Proteomes" id="UP000245390">
    <property type="component" value="Unassembled WGS sequence"/>
</dbReference>
<protein>
    <submittedName>
        <fullName evidence="2">Uncharacterized protein DUF1523</fullName>
    </submittedName>
</protein>
<keyword evidence="1" id="KW-1133">Transmembrane helix</keyword>
<keyword evidence="3" id="KW-1185">Reference proteome</keyword>
<comment type="caution">
    <text evidence="2">The sequence shown here is derived from an EMBL/GenBank/DDBJ whole genome shotgun (WGS) entry which is preliminary data.</text>
</comment>
<gene>
    <name evidence="2" type="ORF">C8D95_106125</name>
</gene>
<keyword evidence="1" id="KW-0812">Transmembrane</keyword>
<keyword evidence="1" id="KW-0472">Membrane</keyword>